<dbReference type="SUPFAM" id="SSF53067">
    <property type="entry name" value="Actin-like ATPase domain"/>
    <property type="match status" value="2"/>
</dbReference>
<evidence type="ECO:0000256" key="1">
    <source>
        <dbReference type="RuleBase" id="RU000487"/>
    </source>
</evidence>
<gene>
    <name evidence="3" type="ORF">EZS28_005364</name>
</gene>
<dbReference type="Proteomes" id="UP000324800">
    <property type="component" value="Unassembled WGS sequence"/>
</dbReference>
<comment type="caution">
    <text evidence="3">The sequence shown here is derived from an EMBL/GenBank/DDBJ whole genome shotgun (WGS) entry which is preliminary data.</text>
</comment>
<dbReference type="Pfam" id="PF00022">
    <property type="entry name" value="Actin"/>
    <property type="match status" value="1"/>
</dbReference>
<evidence type="ECO:0000313" key="4">
    <source>
        <dbReference type="Proteomes" id="UP000324800"/>
    </source>
</evidence>
<comment type="similarity">
    <text evidence="1">Belongs to the actin family.</text>
</comment>
<feature type="region of interest" description="Disordered" evidence="2">
    <location>
        <begin position="426"/>
        <end position="516"/>
    </location>
</feature>
<dbReference type="OrthoDB" id="5132116at2759"/>
<protein>
    <submittedName>
        <fullName evidence="3">Putative actin superfamily</fullName>
    </submittedName>
</protein>
<dbReference type="EMBL" id="SNRW01000819">
    <property type="protein sequence ID" value="KAA6399109.1"/>
    <property type="molecule type" value="Genomic_DNA"/>
</dbReference>
<evidence type="ECO:0000256" key="2">
    <source>
        <dbReference type="SAM" id="MobiDB-lite"/>
    </source>
</evidence>
<feature type="compositionally biased region" description="Basic and acidic residues" evidence="2">
    <location>
        <begin position="500"/>
        <end position="511"/>
    </location>
</feature>
<name>A0A5J4WXZ3_9EUKA</name>
<dbReference type="PANTHER" id="PTHR11937">
    <property type="entry name" value="ACTIN"/>
    <property type="match status" value="1"/>
</dbReference>
<organism evidence="3 4">
    <name type="scientific">Streblomastix strix</name>
    <dbReference type="NCBI Taxonomy" id="222440"/>
    <lineage>
        <taxon>Eukaryota</taxon>
        <taxon>Metamonada</taxon>
        <taxon>Preaxostyla</taxon>
        <taxon>Oxymonadida</taxon>
        <taxon>Streblomastigidae</taxon>
        <taxon>Streblomastix</taxon>
    </lineage>
</organism>
<evidence type="ECO:0000313" key="3">
    <source>
        <dbReference type="EMBL" id="KAA6399109.1"/>
    </source>
</evidence>
<dbReference type="Gene3D" id="3.90.640.10">
    <property type="entry name" value="Actin, Chain A, domain 4"/>
    <property type="match status" value="1"/>
</dbReference>
<dbReference type="SMART" id="SM00268">
    <property type="entry name" value="ACTIN"/>
    <property type="match status" value="1"/>
</dbReference>
<dbReference type="InterPro" id="IPR043129">
    <property type="entry name" value="ATPase_NBD"/>
</dbReference>
<proteinExistence type="inferred from homology"/>
<accession>A0A5J4WXZ3</accession>
<reference evidence="3 4" key="1">
    <citation type="submission" date="2019-03" db="EMBL/GenBank/DDBJ databases">
        <title>Single cell metagenomics reveals metabolic interactions within the superorganism composed of flagellate Streblomastix strix and complex community of Bacteroidetes bacteria on its surface.</title>
        <authorList>
            <person name="Treitli S.C."/>
            <person name="Kolisko M."/>
            <person name="Husnik F."/>
            <person name="Keeling P."/>
            <person name="Hampl V."/>
        </authorList>
    </citation>
    <scope>NUCLEOTIDE SEQUENCE [LARGE SCALE GENOMIC DNA]</scope>
    <source>
        <strain evidence="3">ST1C</strain>
    </source>
</reference>
<dbReference type="AlphaFoldDB" id="A0A5J4WXZ3"/>
<dbReference type="InterPro" id="IPR004000">
    <property type="entry name" value="Actin"/>
</dbReference>
<feature type="compositionally biased region" description="Acidic residues" evidence="2">
    <location>
        <begin position="436"/>
        <end position="451"/>
    </location>
</feature>
<dbReference type="Gene3D" id="3.30.420.40">
    <property type="match status" value="2"/>
</dbReference>
<sequence>MISTKIDSHAAIIDCGGQTTRIGDCCDDSPHFVIPSSFGSKMSDSGSNIIIGDDLSYPRIDMEIGNIIQDGLVADWDAYEAILNYALYNKHALNWKSGEKKPLLLSGAAWSPQSERHRQFELVFETGKADLCFLARSPSLATYSVGRSNALVLDVGHHLSSACAVIDGFTLTRSVVRSVIAGELLQKALDVYINQKKGQYIQPFYKDKSGKIPDYAKEYFTSQINPSQSSINQQTYKHSFCEYHRNICYLQQIKEQELIICPKSINDPQELEDEICNYELPDGSVINIDKGKSLIPELLWDTSSQLLEAVGITQLVNMKLVQSREQSSSSSQSTITMNPLIQTLIDSVKLCDASIRRDLWSGLLLVGGTACMKGLPDRFFSELNDKSPASVHVKIITSNVNDDKRFAVWLGGAILSSLESFSQRWPKKNDEKKESWEDEEEIEQENWDDDTSLGKVQDSVQEQEDNNNGFPRNIFDPYPQRRNDFGTDPFRSNSPSLIFSERDTSRLKREAQGYPARKVQCASLENENLKKSKIINNMDE</sequence>